<comment type="caution">
    <text evidence="3">The sequence shown here is derived from an EMBL/GenBank/DDBJ whole genome shotgun (WGS) entry which is preliminary data.</text>
</comment>
<dbReference type="PANTHER" id="PTHR34386:SF1">
    <property type="entry name" value="GLUTAREDOXIN-LIKE PROTEIN NRDH"/>
    <property type="match status" value="1"/>
</dbReference>
<dbReference type="EMBL" id="JAHUVW010000001">
    <property type="protein sequence ID" value="MBV7672082.1"/>
    <property type="molecule type" value="Genomic_DNA"/>
</dbReference>
<dbReference type="InterPro" id="IPR036249">
    <property type="entry name" value="Thioredoxin-like_sf"/>
</dbReference>
<dbReference type="RefSeq" id="WP_164343916.1">
    <property type="nucleotide sequence ID" value="NZ_JAAGLQ010000193.1"/>
</dbReference>
<protein>
    <submittedName>
        <fullName evidence="3">Mycoredoxin</fullName>
    </submittedName>
</protein>
<dbReference type="PANTHER" id="PTHR34386">
    <property type="entry name" value="GLUTAREDOXIN"/>
    <property type="match status" value="1"/>
</dbReference>
<feature type="domain" description="Glutaredoxin" evidence="1">
    <location>
        <begin position="9"/>
        <end position="66"/>
    </location>
</feature>
<dbReference type="InterPro" id="IPR002109">
    <property type="entry name" value="Glutaredoxin"/>
</dbReference>
<dbReference type="SUPFAM" id="SSF52833">
    <property type="entry name" value="Thioredoxin-like"/>
    <property type="match status" value="1"/>
</dbReference>
<proteinExistence type="predicted"/>
<gene>
    <name evidence="3" type="ORF">G3I29_09805</name>
    <name evidence="2" type="ORF">STHAL_21780</name>
</gene>
<evidence type="ECO:0000313" key="5">
    <source>
        <dbReference type="Proteomes" id="UP000735541"/>
    </source>
</evidence>
<dbReference type="Gene3D" id="3.40.30.10">
    <property type="entry name" value="Glutaredoxin"/>
    <property type="match status" value="1"/>
</dbReference>
<evidence type="ECO:0000313" key="3">
    <source>
        <dbReference type="EMBL" id="NEA15819.1"/>
    </source>
</evidence>
<dbReference type="InterPro" id="IPR051548">
    <property type="entry name" value="Grx-like_ET"/>
</dbReference>
<dbReference type="AlphaFoldDB" id="A0A6N9TZ48"/>
<dbReference type="InterPro" id="IPR011915">
    <property type="entry name" value="GlrX_actino"/>
</dbReference>
<sequence length="90" mass="10090">MAEDREGMVVYWRPGCPYCMKLRLRLRFSGLTYTEVNIWRNPDAAAFVRSVADGNETVPTVAVAGHALVNPSKREVVRAVTEHAPHLLPK</sequence>
<dbReference type="Proteomes" id="UP000471293">
    <property type="component" value="Unassembled WGS sequence"/>
</dbReference>
<evidence type="ECO:0000313" key="4">
    <source>
        <dbReference type="Proteomes" id="UP000471293"/>
    </source>
</evidence>
<reference evidence="2 5" key="2">
    <citation type="submission" date="2021-07" db="EMBL/GenBank/DDBJ databases">
        <title>Sequencing Streptomyces halstedii LGO-A4 genome an citrus endophytic actinomycete.</title>
        <authorList>
            <person name="Samborskyy M."/>
            <person name="Scott N."/>
            <person name="Deglau R."/>
            <person name="Dickens S."/>
            <person name="Oliveira L.G."/>
        </authorList>
    </citation>
    <scope>NUCLEOTIDE SEQUENCE [LARGE SCALE GENOMIC DNA]</scope>
    <source>
        <strain evidence="2 5">LGO-A4</strain>
    </source>
</reference>
<evidence type="ECO:0000313" key="2">
    <source>
        <dbReference type="EMBL" id="MBV7672082.1"/>
    </source>
</evidence>
<reference evidence="3 4" key="1">
    <citation type="submission" date="2020-01" db="EMBL/GenBank/DDBJ databases">
        <title>Insect and environment-associated Actinomycetes.</title>
        <authorList>
            <person name="Currrie C."/>
            <person name="Chevrette M."/>
            <person name="Carlson C."/>
            <person name="Stubbendieck R."/>
            <person name="Wendt-Pienkowski E."/>
        </authorList>
    </citation>
    <scope>NUCLEOTIDE SEQUENCE [LARGE SCALE GENOMIC DNA]</scope>
    <source>
        <strain evidence="3 4">SID11342</strain>
    </source>
</reference>
<keyword evidence="5" id="KW-1185">Reference proteome</keyword>
<dbReference type="NCBIfam" id="TIGR02200">
    <property type="entry name" value="GlrX_actino"/>
    <property type="match status" value="1"/>
</dbReference>
<accession>A0A6N9TZ48</accession>
<name>A0A6N9TZ48_STRHA</name>
<organism evidence="3 4">
    <name type="scientific">Streptomyces halstedii</name>
    <dbReference type="NCBI Taxonomy" id="1944"/>
    <lineage>
        <taxon>Bacteria</taxon>
        <taxon>Bacillati</taxon>
        <taxon>Actinomycetota</taxon>
        <taxon>Actinomycetes</taxon>
        <taxon>Kitasatosporales</taxon>
        <taxon>Streptomycetaceae</taxon>
        <taxon>Streptomyces</taxon>
    </lineage>
</organism>
<dbReference type="Proteomes" id="UP000735541">
    <property type="component" value="Unassembled WGS sequence"/>
</dbReference>
<dbReference type="EMBL" id="JAAGLQ010000193">
    <property type="protein sequence ID" value="NEA15819.1"/>
    <property type="molecule type" value="Genomic_DNA"/>
</dbReference>
<evidence type="ECO:0000259" key="1">
    <source>
        <dbReference type="Pfam" id="PF00462"/>
    </source>
</evidence>
<dbReference type="PROSITE" id="PS51354">
    <property type="entry name" value="GLUTAREDOXIN_2"/>
    <property type="match status" value="1"/>
</dbReference>
<dbReference type="Pfam" id="PF00462">
    <property type="entry name" value="Glutaredoxin"/>
    <property type="match status" value="1"/>
</dbReference>
<dbReference type="GO" id="GO:0045454">
    <property type="term" value="P:cell redox homeostasis"/>
    <property type="evidence" value="ECO:0007669"/>
    <property type="project" value="TreeGrafter"/>
</dbReference>
<dbReference type="GO" id="GO:0009055">
    <property type="term" value="F:electron transfer activity"/>
    <property type="evidence" value="ECO:0007669"/>
    <property type="project" value="TreeGrafter"/>
</dbReference>